<accession>S8BTA5</accession>
<dbReference type="EMBL" id="AUSU01010009">
    <property type="protein sequence ID" value="EPS57634.1"/>
    <property type="molecule type" value="Genomic_DNA"/>
</dbReference>
<keyword evidence="1" id="KW-0862">Zinc</keyword>
<dbReference type="AlphaFoldDB" id="S8BTA5"/>
<dbReference type="SMART" id="SM00184">
    <property type="entry name" value="RING"/>
    <property type="match status" value="1"/>
</dbReference>
<comment type="caution">
    <text evidence="3">The sequence shown here is derived from an EMBL/GenBank/DDBJ whole genome shotgun (WGS) entry which is preliminary data.</text>
</comment>
<dbReference type="Pfam" id="PF13920">
    <property type="entry name" value="zf-C3HC4_3"/>
    <property type="match status" value="1"/>
</dbReference>
<dbReference type="GO" id="GO:0008270">
    <property type="term" value="F:zinc ion binding"/>
    <property type="evidence" value="ECO:0007669"/>
    <property type="project" value="UniProtKB-KW"/>
</dbReference>
<dbReference type="PROSITE" id="PS50089">
    <property type="entry name" value="ZF_RING_2"/>
    <property type="match status" value="1"/>
</dbReference>
<dbReference type="SUPFAM" id="SSF57850">
    <property type="entry name" value="RING/U-box"/>
    <property type="match status" value="1"/>
</dbReference>
<feature type="domain" description="RING-type" evidence="2">
    <location>
        <begin position="56"/>
        <end position="94"/>
    </location>
</feature>
<dbReference type="PANTHER" id="PTHR46629">
    <property type="entry name" value="OS01G0917900 PROTEIN"/>
    <property type="match status" value="1"/>
</dbReference>
<proteinExistence type="predicted"/>
<dbReference type="Gene3D" id="3.30.40.10">
    <property type="entry name" value="Zinc/RING finger domain, C3HC4 (zinc finger)"/>
    <property type="match status" value="1"/>
</dbReference>
<evidence type="ECO:0000313" key="3">
    <source>
        <dbReference type="EMBL" id="EPS57634.1"/>
    </source>
</evidence>
<evidence type="ECO:0000256" key="1">
    <source>
        <dbReference type="PROSITE-ProRule" id="PRU00175"/>
    </source>
</evidence>
<name>S8BTA5_9LAMI</name>
<keyword evidence="1" id="KW-0479">Metal-binding</keyword>
<gene>
    <name evidence="3" type="ORF">M569_17184</name>
</gene>
<evidence type="ECO:0000259" key="2">
    <source>
        <dbReference type="PROSITE" id="PS50089"/>
    </source>
</evidence>
<keyword evidence="1" id="KW-0863">Zinc-finger</keyword>
<sequence length="104" mass="11326">RNEEPARVSLMTLLAENDRQIGSDGTAYVMMGGECEEETALDGGDVSVAVAGGYNCCVCMVRHKGAAFIPCGHTFCRRCSREVWVQRGHCPLCNNAIVEILDIF</sequence>
<evidence type="ECO:0000313" key="4">
    <source>
        <dbReference type="Proteomes" id="UP000015453"/>
    </source>
</evidence>
<dbReference type="Proteomes" id="UP000015453">
    <property type="component" value="Unassembled WGS sequence"/>
</dbReference>
<organism evidence="3 4">
    <name type="scientific">Genlisea aurea</name>
    <dbReference type="NCBI Taxonomy" id="192259"/>
    <lineage>
        <taxon>Eukaryota</taxon>
        <taxon>Viridiplantae</taxon>
        <taxon>Streptophyta</taxon>
        <taxon>Embryophyta</taxon>
        <taxon>Tracheophyta</taxon>
        <taxon>Spermatophyta</taxon>
        <taxon>Magnoliopsida</taxon>
        <taxon>eudicotyledons</taxon>
        <taxon>Gunneridae</taxon>
        <taxon>Pentapetalae</taxon>
        <taxon>asterids</taxon>
        <taxon>lamiids</taxon>
        <taxon>Lamiales</taxon>
        <taxon>Lentibulariaceae</taxon>
        <taxon>Genlisea</taxon>
    </lineage>
</organism>
<dbReference type="OrthoDB" id="1711136at2759"/>
<dbReference type="InterPro" id="IPR013083">
    <property type="entry name" value="Znf_RING/FYVE/PHD"/>
</dbReference>
<feature type="non-terminal residue" evidence="3">
    <location>
        <position position="1"/>
    </location>
</feature>
<protein>
    <recommendedName>
        <fullName evidence="2">RING-type domain-containing protein</fullName>
    </recommendedName>
</protein>
<reference evidence="3 4" key="1">
    <citation type="journal article" date="2013" name="BMC Genomics">
        <title>The miniature genome of a carnivorous plant Genlisea aurea contains a low number of genes and short non-coding sequences.</title>
        <authorList>
            <person name="Leushkin E.V."/>
            <person name="Sutormin R.A."/>
            <person name="Nabieva E.R."/>
            <person name="Penin A.A."/>
            <person name="Kondrashov A.S."/>
            <person name="Logacheva M.D."/>
        </authorList>
    </citation>
    <scope>NUCLEOTIDE SEQUENCE [LARGE SCALE GENOMIC DNA]</scope>
</reference>
<dbReference type="InterPro" id="IPR001841">
    <property type="entry name" value="Znf_RING"/>
</dbReference>
<keyword evidence="4" id="KW-1185">Reference proteome</keyword>